<dbReference type="AlphaFoldDB" id="A0A5B9W6K4"/>
<sequence>MRRRGFTLIELLVVIAIIAVLIALLLPAVQSAREAARRIQCTNNLKQLGIALHGYHDALGRFPYGAIVAQPGNYWYPTGVGGEHYRYSALAMLSPFLEQTALFGALNFQFPVYMPDGSIAPPNTTIFAAQVGVFLCPSDEPKVVQPGFAPSNYMACAGNGLPGGSGLYENPNGCFFYNSGVGVAGITDGLSQTVAIGESILGQAAGAFAVAAGTPVNPRQFMAQQVAVDINATPPADLTVAECASAAAGSSGYYNAQRGGSWAQGDFRHALYTHYYPPNSKTYDCLRGSDYGWKGPRSYHPGGVNALFCDGSARFVKDSVSVPTWQGLGTRAGGEVLSADSY</sequence>
<dbReference type="Pfam" id="PF07963">
    <property type="entry name" value="N_methyl"/>
    <property type="match status" value="1"/>
</dbReference>
<reference evidence="2 3" key="1">
    <citation type="submission" date="2019-08" db="EMBL/GenBank/DDBJ databases">
        <title>Deep-cultivation of Planctomycetes and their phenomic and genomic characterization uncovers novel biology.</title>
        <authorList>
            <person name="Wiegand S."/>
            <person name="Jogler M."/>
            <person name="Boedeker C."/>
            <person name="Pinto D."/>
            <person name="Vollmers J."/>
            <person name="Rivas-Marin E."/>
            <person name="Kohn T."/>
            <person name="Peeters S.H."/>
            <person name="Heuer A."/>
            <person name="Rast P."/>
            <person name="Oberbeckmann S."/>
            <person name="Bunk B."/>
            <person name="Jeske O."/>
            <person name="Meyerdierks A."/>
            <person name="Storesund J.E."/>
            <person name="Kallscheuer N."/>
            <person name="Luecker S."/>
            <person name="Lage O.M."/>
            <person name="Pohl T."/>
            <person name="Merkel B.J."/>
            <person name="Hornburger P."/>
            <person name="Mueller R.-W."/>
            <person name="Bruemmer F."/>
            <person name="Labrenz M."/>
            <person name="Spormann A.M."/>
            <person name="Op den Camp H."/>
            <person name="Overmann J."/>
            <person name="Amann R."/>
            <person name="Jetten M.S.M."/>
            <person name="Mascher T."/>
            <person name="Medema M.H."/>
            <person name="Devos D.P."/>
            <person name="Kaster A.-K."/>
            <person name="Ovreas L."/>
            <person name="Rohde M."/>
            <person name="Galperin M.Y."/>
            <person name="Jogler C."/>
        </authorList>
    </citation>
    <scope>NUCLEOTIDE SEQUENCE [LARGE SCALE GENOMIC DNA]</scope>
    <source>
        <strain evidence="2 3">OJF2</strain>
    </source>
</reference>
<gene>
    <name evidence="2" type="ORF">OJF2_45140</name>
</gene>
<keyword evidence="3" id="KW-1185">Reference proteome</keyword>
<protein>
    <submittedName>
        <fullName evidence="2">Putative major pilin subunit</fullName>
    </submittedName>
</protein>
<dbReference type="OrthoDB" id="258404at2"/>
<evidence type="ECO:0000313" key="3">
    <source>
        <dbReference type="Proteomes" id="UP000324233"/>
    </source>
</evidence>
<feature type="domain" description="DUF1559" evidence="1">
    <location>
        <begin position="30"/>
        <end position="320"/>
    </location>
</feature>
<dbReference type="Pfam" id="PF07596">
    <property type="entry name" value="SBP_bac_10"/>
    <property type="match status" value="1"/>
</dbReference>
<evidence type="ECO:0000259" key="1">
    <source>
        <dbReference type="Pfam" id="PF07596"/>
    </source>
</evidence>
<organism evidence="2 3">
    <name type="scientific">Aquisphaera giovannonii</name>
    <dbReference type="NCBI Taxonomy" id="406548"/>
    <lineage>
        <taxon>Bacteria</taxon>
        <taxon>Pseudomonadati</taxon>
        <taxon>Planctomycetota</taxon>
        <taxon>Planctomycetia</taxon>
        <taxon>Isosphaerales</taxon>
        <taxon>Isosphaeraceae</taxon>
        <taxon>Aquisphaera</taxon>
    </lineage>
</organism>
<dbReference type="PANTHER" id="PTHR30093:SF2">
    <property type="entry name" value="TYPE II SECRETION SYSTEM PROTEIN H"/>
    <property type="match status" value="1"/>
</dbReference>
<dbReference type="SUPFAM" id="SSF54523">
    <property type="entry name" value="Pili subunits"/>
    <property type="match status" value="1"/>
</dbReference>
<dbReference type="PROSITE" id="PS00409">
    <property type="entry name" value="PROKAR_NTER_METHYL"/>
    <property type="match status" value="1"/>
</dbReference>
<dbReference type="PANTHER" id="PTHR30093">
    <property type="entry name" value="GENERAL SECRETION PATHWAY PROTEIN G"/>
    <property type="match status" value="1"/>
</dbReference>
<dbReference type="NCBIfam" id="TIGR02532">
    <property type="entry name" value="IV_pilin_GFxxxE"/>
    <property type="match status" value="1"/>
</dbReference>
<dbReference type="Gene3D" id="3.30.700.10">
    <property type="entry name" value="Glycoprotein, Type 4 Pilin"/>
    <property type="match status" value="1"/>
</dbReference>
<dbReference type="NCBIfam" id="TIGR04294">
    <property type="entry name" value="pre_pil_HX9DG"/>
    <property type="match status" value="1"/>
</dbReference>
<dbReference type="InterPro" id="IPR027558">
    <property type="entry name" value="Pre_pil_HX9DG_C"/>
</dbReference>
<name>A0A5B9W6K4_9BACT</name>
<dbReference type="InterPro" id="IPR011453">
    <property type="entry name" value="DUF1559"/>
</dbReference>
<accession>A0A5B9W6K4</accession>
<proteinExistence type="predicted"/>
<dbReference type="RefSeq" id="WP_148595694.1">
    <property type="nucleotide sequence ID" value="NZ_CP042997.1"/>
</dbReference>
<dbReference type="InterPro" id="IPR012902">
    <property type="entry name" value="N_methyl_site"/>
</dbReference>
<dbReference type="KEGG" id="agv:OJF2_45140"/>
<evidence type="ECO:0000313" key="2">
    <source>
        <dbReference type="EMBL" id="QEH35957.1"/>
    </source>
</evidence>
<dbReference type="EMBL" id="CP042997">
    <property type="protein sequence ID" value="QEH35957.1"/>
    <property type="molecule type" value="Genomic_DNA"/>
</dbReference>
<dbReference type="InterPro" id="IPR045584">
    <property type="entry name" value="Pilin-like"/>
</dbReference>
<dbReference type="Proteomes" id="UP000324233">
    <property type="component" value="Chromosome"/>
</dbReference>